<gene>
    <name evidence="10" type="ORF">EV378_6453</name>
</gene>
<feature type="transmembrane region" description="Helical" evidence="8">
    <location>
        <begin position="422"/>
        <end position="442"/>
    </location>
</feature>
<feature type="transmembrane region" description="Helical" evidence="8">
    <location>
        <begin position="52"/>
        <end position="71"/>
    </location>
</feature>
<feature type="transmembrane region" description="Helical" evidence="8">
    <location>
        <begin position="158"/>
        <end position="175"/>
    </location>
</feature>
<evidence type="ECO:0000259" key="9">
    <source>
        <dbReference type="Pfam" id="PF13515"/>
    </source>
</evidence>
<dbReference type="GO" id="GO:0005975">
    <property type="term" value="P:carbohydrate metabolic process"/>
    <property type="evidence" value="ECO:0007669"/>
    <property type="project" value="UniProtKB-ARBA"/>
</dbReference>
<name>A0A4R1HRM0_PSEEN</name>
<evidence type="ECO:0000256" key="5">
    <source>
        <dbReference type="ARBA" id="ARBA00023136"/>
    </source>
</evidence>
<keyword evidence="5 8" id="KW-0472">Membrane</keyword>
<dbReference type="SUPFAM" id="SSF49478">
    <property type="entry name" value="Cna protein B-type domain"/>
    <property type="match status" value="1"/>
</dbReference>
<keyword evidence="4 8" id="KW-1133">Transmembrane helix</keyword>
<evidence type="ECO:0000256" key="1">
    <source>
        <dbReference type="ARBA" id="ARBA00004651"/>
    </source>
</evidence>
<sequence>MTGRTWWQAFRDRALASDPGLVRLISAGRAVLAIATALGLELLLAEVTGRPPLIPLMLGAVLAMLSAFGVLDPTRGGQAVTMCFLPLFLLAGMALALAVDRNRPLSLATFVLVVFVAVLLRRFGPRFFTCGMVGFMGYFFALFLGLRPEQLPDLLPPVVLAIAWVLLLTLVLLPIRNDRVLRRMIWSFEARLAALAEATARLHADGDRDDPDRDDAQRRIRSRLVQLNETALMIDGQLGTPSAVSDDAMARTLRRAVFDGELAAGALVDAVARLVDDPAADATHRQAAVDLLDAVRHRDWDRLHAVADALTHDDGTPVRARRLAADALVLAAVRAEWAGTAGTDDPADGSEPEFAPAVELFAGALPGSAPTVQRVHDPDTGTGAPERRFPRLSLNTRQAIQAALATAAAVAVGDALSSQRYYWAVLAAFIAFTGTATVAETVRKAVHRTVGTLVGLLAAIPLVPLIGTNVAVVITVILASVFGAFYLFRVSYAVMIFFITLMLGELYALLGSFTVDLMILRLTETAAGGAIGCLVAVLVLPTRTLTADREARRALLTALADLLDAVDLRLRRGGHETDLAASARALDAALHQALLIGRPLGRTWMVAPNPWGVRRLTSYTALAHHARHLARTVDAAARPSEYPAALTAACARLRDLVAATAHGRAPAPGALTAVADLLAPISGSAGELAPLAREVGLLAAELDTLTGSAGEDSRVPAVTRRIQSPGREPVSATVTLVDPTGRQVARTDTDERGCFTITPEAPGTYLVVASPRPGTGSAAPHGEYVRVDRDVVLPDLVLRPAPITVTAQPATVSRSRRPSCAITSSRSHVIR</sequence>
<dbReference type="PANTHER" id="PTHR30509:SF9">
    <property type="entry name" value="MULTIDRUG RESISTANCE PROTEIN MDTO"/>
    <property type="match status" value="1"/>
</dbReference>
<feature type="transmembrane region" description="Helical" evidence="8">
    <location>
        <begin position="454"/>
        <end position="486"/>
    </location>
</feature>
<proteinExistence type="inferred from homology"/>
<reference evidence="10 11" key="1">
    <citation type="submission" date="2019-03" db="EMBL/GenBank/DDBJ databases">
        <title>Sequencing the genomes of 1000 actinobacteria strains.</title>
        <authorList>
            <person name="Klenk H.-P."/>
        </authorList>
    </citation>
    <scope>NUCLEOTIDE SEQUENCE [LARGE SCALE GENOMIC DNA]</scope>
    <source>
        <strain evidence="10 11">DSM 44969</strain>
    </source>
</reference>
<dbReference type="AlphaFoldDB" id="A0A4R1HRM0"/>
<dbReference type="Proteomes" id="UP000295560">
    <property type="component" value="Unassembled WGS sequence"/>
</dbReference>
<feature type="transmembrane region" description="Helical" evidence="8">
    <location>
        <begin position="21"/>
        <end position="40"/>
    </location>
</feature>
<comment type="caution">
    <text evidence="10">The sequence shown here is derived from an EMBL/GenBank/DDBJ whole genome shotgun (WGS) entry which is preliminary data.</text>
</comment>
<dbReference type="PANTHER" id="PTHR30509">
    <property type="entry name" value="P-HYDROXYBENZOIC ACID EFFLUX PUMP SUBUNIT-RELATED"/>
    <property type="match status" value="1"/>
</dbReference>
<keyword evidence="3 8" id="KW-0812">Transmembrane</keyword>
<feature type="transmembrane region" description="Helical" evidence="8">
    <location>
        <begin position="127"/>
        <end position="146"/>
    </location>
</feature>
<feature type="transmembrane region" description="Helical" evidence="8">
    <location>
        <begin position="78"/>
        <end position="98"/>
    </location>
</feature>
<comment type="subcellular location">
    <subcellularLocation>
        <location evidence="1">Cell membrane</location>
        <topology evidence="1">Multi-pass membrane protein</topology>
    </subcellularLocation>
</comment>
<protein>
    <submittedName>
        <fullName evidence="10">Putative membrane protein YccC</fullName>
    </submittedName>
</protein>
<evidence type="ECO:0000256" key="6">
    <source>
        <dbReference type="ARBA" id="ARBA00043993"/>
    </source>
</evidence>
<evidence type="ECO:0000313" key="11">
    <source>
        <dbReference type="Proteomes" id="UP000295560"/>
    </source>
</evidence>
<comment type="similarity">
    <text evidence="6">Belongs to the YccS/YhfK family.</text>
</comment>
<feature type="transmembrane region" description="Helical" evidence="8">
    <location>
        <begin position="522"/>
        <end position="540"/>
    </location>
</feature>
<feature type="transmembrane region" description="Helical" evidence="8">
    <location>
        <begin position="104"/>
        <end position="120"/>
    </location>
</feature>
<keyword evidence="11" id="KW-1185">Reference proteome</keyword>
<feature type="domain" description="Integral membrane bound transporter" evidence="9">
    <location>
        <begin position="409"/>
        <end position="535"/>
    </location>
</feature>
<evidence type="ECO:0000256" key="8">
    <source>
        <dbReference type="SAM" id="Phobius"/>
    </source>
</evidence>
<evidence type="ECO:0000256" key="3">
    <source>
        <dbReference type="ARBA" id="ARBA00022692"/>
    </source>
</evidence>
<evidence type="ECO:0000256" key="7">
    <source>
        <dbReference type="SAM" id="MobiDB-lite"/>
    </source>
</evidence>
<evidence type="ECO:0000256" key="4">
    <source>
        <dbReference type="ARBA" id="ARBA00022989"/>
    </source>
</evidence>
<feature type="transmembrane region" description="Helical" evidence="8">
    <location>
        <begin position="492"/>
        <end position="510"/>
    </location>
</feature>
<dbReference type="Pfam" id="PF13515">
    <property type="entry name" value="FUSC_2"/>
    <property type="match status" value="1"/>
</dbReference>
<accession>A0A4R1HRM0</accession>
<evidence type="ECO:0000313" key="10">
    <source>
        <dbReference type="EMBL" id="TCK22449.1"/>
    </source>
</evidence>
<feature type="region of interest" description="Disordered" evidence="7">
    <location>
        <begin position="710"/>
        <end position="729"/>
    </location>
</feature>
<evidence type="ECO:0000256" key="2">
    <source>
        <dbReference type="ARBA" id="ARBA00022475"/>
    </source>
</evidence>
<dbReference type="InterPro" id="IPR049453">
    <property type="entry name" value="Memb_transporter_dom"/>
</dbReference>
<dbReference type="EMBL" id="SMFZ01000002">
    <property type="protein sequence ID" value="TCK22449.1"/>
    <property type="molecule type" value="Genomic_DNA"/>
</dbReference>
<dbReference type="InterPro" id="IPR013783">
    <property type="entry name" value="Ig-like_fold"/>
</dbReference>
<dbReference type="Gene3D" id="2.60.40.10">
    <property type="entry name" value="Immunoglobulins"/>
    <property type="match status" value="1"/>
</dbReference>
<organism evidence="10 11">
    <name type="scientific">Pseudonocardia endophytica</name>
    <dbReference type="NCBI Taxonomy" id="401976"/>
    <lineage>
        <taxon>Bacteria</taxon>
        <taxon>Bacillati</taxon>
        <taxon>Actinomycetota</taxon>
        <taxon>Actinomycetes</taxon>
        <taxon>Pseudonocardiales</taxon>
        <taxon>Pseudonocardiaceae</taxon>
        <taxon>Pseudonocardia</taxon>
    </lineage>
</organism>
<dbReference type="GO" id="GO:0005886">
    <property type="term" value="C:plasma membrane"/>
    <property type="evidence" value="ECO:0007669"/>
    <property type="project" value="UniProtKB-SubCell"/>
</dbReference>
<keyword evidence="2" id="KW-1003">Cell membrane</keyword>